<evidence type="ECO:0000256" key="1">
    <source>
        <dbReference type="SAM" id="Coils"/>
    </source>
</evidence>
<evidence type="ECO:0000256" key="2">
    <source>
        <dbReference type="SAM" id="Phobius"/>
    </source>
</evidence>
<evidence type="ECO:0000313" key="3">
    <source>
        <dbReference type="EMBL" id="QHT23739.1"/>
    </source>
</evidence>
<dbReference type="EMBL" id="MN739735">
    <property type="protein sequence ID" value="QHT23739.1"/>
    <property type="molecule type" value="Genomic_DNA"/>
</dbReference>
<keyword evidence="2" id="KW-0812">Transmembrane</keyword>
<reference evidence="3" key="1">
    <citation type="journal article" date="2020" name="Nature">
        <title>Giant virus diversity and host interactions through global metagenomics.</title>
        <authorList>
            <person name="Schulz F."/>
            <person name="Roux S."/>
            <person name="Paez-Espino D."/>
            <person name="Jungbluth S."/>
            <person name="Walsh D.A."/>
            <person name="Denef V.J."/>
            <person name="McMahon K.D."/>
            <person name="Konstantinidis K.T."/>
            <person name="Eloe-Fadrosh E.A."/>
            <person name="Kyrpides N.C."/>
            <person name="Woyke T."/>
        </authorList>
    </citation>
    <scope>NUCLEOTIDE SEQUENCE</scope>
    <source>
        <strain evidence="3">GVMAG-M-3300023179-132</strain>
    </source>
</reference>
<proteinExistence type="predicted"/>
<protein>
    <submittedName>
        <fullName evidence="3">Uncharacterized protein</fullName>
    </submittedName>
</protein>
<sequence length="394" mass="45304">MLIKYYYIISMFKQTQVLGKSTRDMNPDSVGDLKQIEIENIPPEPLLSENKELKLTPGHELMSTITSTGAAAIYNNPAVIPLIGLGAAALDSACLGSFTILFVIISWYVKQKRLKSLMLTTLEDSVVQLVQDYKLFNLIKVINKQYGFQQDDVIIKKLYGKLLLAIVYSLSLFDKKDLISFQNFLEDEVRRDKTKKINIWLSVLVKREIEIKTKRLSSFVNNMTRAIGIKLINPEKFRMELVTNLTIINGLIADIQSKCFIQWFTENVNSSTNNDEIKKSLEYRDYISSNISIPNTYSSMTEIVVDEVDKLMEQAIVEVAQKEEEDLKKEKEKIEANSKIASRLDDFRNKFSAKNTLSKWSVFGDNPIRKNGGKYTRIRRINKVTRKNKRLSKR</sequence>
<keyword evidence="1" id="KW-0175">Coiled coil</keyword>
<dbReference type="AlphaFoldDB" id="A0A6C0E642"/>
<feature type="transmembrane region" description="Helical" evidence="2">
    <location>
        <begin position="82"/>
        <end position="109"/>
    </location>
</feature>
<keyword evidence="2" id="KW-0472">Membrane</keyword>
<name>A0A6C0E642_9ZZZZ</name>
<keyword evidence="2" id="KW-1133">Transmembrane helix</keyword>
<accession>A0A6C0E642</accession>
<feature type="coiled-coil region" evidence="1">
    <location>
        <begin position="305"/>
        <end position="344"/>
    </location>
</feature>
<organism evidence="3">
    <name type="scientific">viral metagenome</name>
    <dbReference type="NCBI Taxonomy" id="1070528"/>
    <lineage>
        <taxon>unclassified sequences</taxon>
        <taxon>metagenomes</taxon>
        <taxon>organismal metagenomes</taxon>
    </lineage>
</organism>